<proteinExistence type="predicted"/>
<protein>
    <submittedName>
        <fullName evidence="3">Flavin reductase</fullName>
    </submittedName>
</protein>
<feature type="domain" description="Flavin reductase like" evidence="2">
    <location>
        <begin position="22"/>
        <end position="167"/>
    </location>
</feature>
<dbReference type="RefSeq" id="WP_193123424.1">
    <property type="nucleotide sequence ID" value="NZ_JADBGI010000018.1"/>
</dbReference>
<reference evidence="3 4" key="1">
    <citation type="submission" date="2020-09" db="EMBL/GenBank/DDBJ databases">
        <title>Diversity and distribution of actinomycetes associated with coral in the coast of Hainan.</title>
        <authorList>
            <person name="Li F."/>
        </authorList>
    </citation>
    <scope>NUCLEOTIDE SEQUENCE [LARGE SCALE GENOMIC DNA]</scope>
    <source>
        <strain evidence="3 4">HNM0947</strain>
    </source>
</reference>
<dbReference type="Pfam" id="PF01613">
    <property type="entry name" value="Flavin_Reduct"/>
    <property type="match status" value="1"/>
</dbReference>
<dbReference type="PANTHER" id="PTHR30466">
    <property type="entry name" value="FLAVIN REDUCTASE"/>
    <property type="match status" value="1"/>
</dbReference>
<name>A0ABR9PAF2_9ACTN</name>
<evidence type="ECO:0000313" key="3">
    <source>
        <dbReference type="EMBL" id="MBE3000823.1"/>
    </source>
</evidence>
<comment type="caution">
    <text evidence="3">The sequence shown here is derived from an EMBL/GenBank/DDBJ whole genome shotgun (WGS) entry which is preliminary data.</text>
</comment>
<dbReference type="EMBL" id="JADBGI010000018">
    <property type="protein sequence ID" value="MBE3000823.1"/>
    <property type="molecule type" value="Genomic_DNA"/>
</dbReference>
<dbReference type="Gene3D" id="2.30.110.10">
    <property type="entry name" value="Electron Transport, Fmn-binding Protein, Chain A"/>
    <property type="match status" value="1"/>
</dbReference>
<dbReference type="InterPro" id="IPR002563">
    <property type="entry name" value="Flavin_Rdtase-like_dom"/>
</dbReference>
<dbReference type="SMART" id="SM00903">
    <property type="entry name" value="Flavin_Reduct"/>
    <property type="match status" value="1"/>
</dbReference>
<evidence type="ECO:0000313" key="4">
    <source>
        <dbReference type="Proteomes" id="UP000806528"/>
    </source>
</evidence>
<accession>A0ABR9PAF2</accession>
<gene>
    <name evidence="3" type="ORF">IDM40_19310</name>
</gene>
<dbReference type="InterPro" id="IPR012349">
    <property type="entry name" value="Split_barrel_FMN-bd"/>
</dbReference>
<sequence length="172" mass="18335">MTAAPGTDTATAVDPGRFRTALSHHPGGVVVVTADVAGEPVGLTATSFTSISLSPPLVGFYVAETSSTWPKLRRSGEFAVHLLGEDQSDLAARFATKGVDRFAAPTSWRPGPEDVPLLDGTAVHLVCRRYDTRLVGDHWLVVGEVTHCLELDDPRPPLLYHRGAFGSFTALS</sequence>
<evidence type="ECO:0000259" key="2">
    <source>
        <dbReference type="SMART" id="SM00903"/>
    </source>
</evidence>
<dbReference type="SUPFAM" id="SSF50475">
    <property type="entry name" value="FMN-binding split barrel"/>
    <property type="match status" value="1"/>
</dbReference>
<keyword evidence="1" id="KW-0560">Oxidoreductase</keyword>
<organism evidence="3 4">
    <name type="scientific">Nocardiopsis coralli</name>
    <dbReference type="NCBI Taxonomy" id="2772213"/>
    <lineage>
        <taxon>Bacteria</taxon>
        <taxon>Bacillati</taxon>
        <taxon>Actinomycetota</taxon>
        <taxon>Actinomycetes</taxon>
        <taxon>Streptosporangiales</taxon>
        <taxon>Nocardiopsidaceae</taxon>
        <taxon>Nocardiopsis</taxon>
    </lineage>
</organism>
<dbReference type="PANTHER" id="PTHR30466:SF1">
    <property type="entry name" value="FMN REDUCTASE (NADH) RUTF"/>
    <property type="match status" value="1"/>
</dbReference>
<dbReference type="InterPro" id="IPR050268">
    <property type="entry name" value="NADH-dep_flavin_reductase"/>
</dbReference>
<keyword evidence="4" id="KW-1185">Reference proteome</keyword>
<evidence type="ECO:0000256" key="1">
    <source>
        <dbReference type="ARBA" id="ARBA00023002"/>
    </source>
</evidence>
<dbReference type="Proteomes" id="UP000806528">
    <property type="component" value="Unassembled WGS sequence"/>
</dbReference>